<dbReference type="Proteomes" id="UP000244948">
    <property type="component" value="Unassembled WGS sequence"/>
</dbReference>
<reference evidence="1 2" key="1">
    <citation type="journal article" date="2018" name="Genome Announc.">
        <title>Ignatzschineria cameli sp. nov., isolated from necrotic foot tissue of dromedaries (Camelus dromedarius) and associated maggots (Wohlfahrtia species) in Dubai.</title>
        <authorList>
            <person name="Tsang C.C."/>
            <person name="Tang J.Y."/>
            <person name="Fong J.Y."/>
            <person name="Kinne J."/>
            <person name="Lee H.H."/>
            <person name="Joseph M."/>
            <person name="Jose S."/>
            <person name="Schuster R.K."/>
            <person name="Tang Y."/>
            <person name="Sivakumar S."/>
            <person name="Chen J.H."/>
            <person name="Teng J.L."/>
            <person name="Lau S.K."/>
            <person name="Wernery U."/>
            <person name="Woo P.C."/>
        </authorList>
    </citation>
    <scope>NUCLEOTIDE SEQUENCE [LARGE SCALE GENOMIC DNA]</scope>
    <source>
        <strain evidence="1 2">KCTC 22643</strain>
    </source>
</reference>
<organism evidence="1 2">
    <name type="scientific">Ignatzschineria indica</name>
    <dbReference type="NCBI Taxonomy" id="472583"/>
    <lineage>
        <taxon>Bacteria</taxon>
        <taxon>Pseudomonadati</taxon>
        <taxon>Pseudomonadota</taxon>
        <taxon>Gammaproteobacteria</taxon>
        <taxon>Cardiobacteriales</taxon>
        <taxon>Ignatzschineriaceae</taxon>
        <taxon>Ignatzschineria</taxon>
    </lineage>
</organism>
<dbReference type="RefSeq" id="WP_109236267.1">
    <property type="nucleotide sequence ID" value="NZ_BMXZ01000002.1"/>
</dbReference>
<protein>
    <submittedName>
        <fullName evidence="1">Uncharacterized protein</fullName>
    </submittedName>
</protein>
<evidence type="ECO:0000313" key="2">
    <source>
        <dbReference type="Proteomes" id="UP000244948"/>
    </source>
</evidence>
<name>A0A2U2AJP3_9GAMM</name>
<sequence length="91" mass="10370">MVLNQIGGNSIKESQENLSHKEVSIWMRYMREKGSLNIGSRVEQSVGLISSMFEQVNSKGKVDLSKHFPNLYKKPAIDSDVKQVFEEWGLL</sequence>
<dbReference type="EMBL" id="QEWR01000003">
    <property type="protein sequence ID" value="PWD83052.1"/>
    <property type="molecule type" value="Genomic_DNA"/>
</dbReference>
<keyword evidence="2" id="KW-1185">Reference proteome</keyword>
<gene>
    <name evidence="1" type="ORF">DC082_06400</name>
</gene>
<proteinExistence type="predicted"/>
<evidence type="ECO:0000313" key="1">
    <source>
        <dbReference type="EMBL" id="PWD83052.1"/>
    </source>
</evidence>
<dbReference type="AlphaFoldDB" id="A0A2U2AJP3"/>
<comment type="caution">
    <text evidence="1">The sequence shown here is derived from an EMBL/GenBank/DDBJ whole genome shotgun (WGS) entry which is preliminary data.</text>
</comment>
<accession>A0A2U2AJP3</accession>